<sequence length="150" mass="16727">MNFIKQHKWIAIIVVILIAIAGGYRYANRGQYAVQNKVMTVGMRADDDVTYDKSAKAVFKPDHEVKFSGNQDSMDGFGKVKWSAKGSKVFLKSWGVRLATIDTAHKVTFKGHPAYRANIDLKKVLAGAGYDDASELVDDDYSVTLYFVLK</sequence>
<keyword evidence="1" id="KW-1133">Transmembrane helix</keyword>
<evidence type="ECO:0000313" key="3">
    <source>
        <dbReference type="Proteomes" id="UP001280897"/>
    </source>
</evidence>
<comment type="caution">
    <text evidence="2">The sequence shown here is derived from an EMBL/GenBank/DDBJ whole genome shotgun (WGS) entry which is preliminary data.</text>
</comment>
<feature type="transmembrane region" description="Helical" evidence="1">
    <location>
        <begin position="9"/>
        <end position="27"/>
    </location>
</feature>
<gene>
    <name evidence="2" type="ORF">R0G89_07965</name>
</gene>
<organism evidence="2 3">
    <name type="scientific">Pediococcus acidilactici</name>
    <dbReference type="NCBI Taxonomy" id="1254"/>
    <lineage>
        <taxon>Bacteria</taxon>
        <taxon>Bacillati</taxon>
        <taxon>Bacillota</taxon>
        <taxon>Bacilli</taxon>
        <taxon>Lactobacillales</taxon>
        <taxon>Lactobacillaceae</taxon>
        <taxon>Pediococcus</taxon>
        <taxon>Pediococcus acidilactici group</taxon>
    </lineage>
</organism>
<dbReference type="GeneID" id="29745991"/>
<evidence type="ECO:0000256" key="1">
    <source>
        <dbReference type="SAM" id="Phobius"/>
    </source>
</evidence>
<dbReference type="EMBL" id="JAWJAV010000004">
    <property type="protein sequence ID" value="MDV2621665.1"/>
    <property type="molecule type" value="Genomic_DNA"/>
</dbReference>
<dbReference type="RefSeq" id="WP_002832318.1">
    <property type="nucleotide sequence ID" value="NZ_BJMF01000003.1"/>
</dbReference>
<keyword evidence="1" id="KW-0812">Transmembrane</keyword>
<dbReference type="Proteomes" id="UP001280897">
    <property type="component" value="Unassembled WGS sequence"/>
</dbReference>
<reference evidence="2" key="2">
    <citation type="submission" date="2023-10" db="EMBL/GenBank/DDBJ databases">
        <authorList>
            <person name="Khurajog B."/>
        </authorList>
    </citation>
    <scope>NUCLEOTIDE SEQUENCE</scope>
    <source>
        <strain evidence="2">BF9</strain>
    </source>
</reference>
<evidence type="ECO:0000313" key="2">
    <source>
        <dbReference type="EMBL" id="MDV2621665.1"/>
    </source>
</evidence>
<keyword evidence="1" id="KW-0472">Membrane</keyword>
<name>A0AAW8YGM5_PEDAC</name>
<dbReference type="AlphaFoldDB" id="A0AAW8YGM5"/>
<accession>A0AAW8YGM5</accession>
<protein>
    <submittedName>
        <fullName evidence="2">Uncharacterized protein</fullName>
    </submittedName>
</protein>
<reference evidence="2" key="1">
    <citation type="journal article" date="2023" name="PeerJ">
        <title>Selection and evaluation of lactic acid bacteria from chicken feces in Thailand as potential probiotics.</title>
        <authorList>
            <person name="Khurajog B."/>
            <person name="Disastra Y."/>
            <person name="Lawwyne L.D."/>
            <person name="Sirichokchatchawan W."/>
            <person name="Niyomtham W."/>
            <person name="Yindee J."/>
            <person name="Hampson D.J."/>
            <person name="Prapasarakul N."/>
        </authorList>
    </citation>
    <scope>NUCLEOTIDE SEQUENCE</scope>
    <source>
        <strain evidence="2">BF9</strain>
    </source>
</reference>
<proteinExistence type="predicted"/>
<dbReference type="KEGG" id="paci:A4V11_04745"/>